<keyword evidence="2" id="KW-1185">Reference proteome</keyword>
<sequence length="479" mass="52692">MDFDTKTWGWVGDIYHKVESMIQEVDDIMKEKADPVGQNSKESSEDKKKFSFVEVRDALQRVKETHSPPTSGKKLEEGQEACKPPVNGITVEHDQSEQGHTGIVHTCKSTLNCGEVSSQVVSRNSEVSQSLMNDPKASESETATQVVGYVSRDSSMSLGFPSGMGEIDKPTASGMAMDMQDDKLEDSGCSTPSLVDLTKEVSVEYPGIHFYCTISDNNDDTSTVKEAVLEPSKCKDEVHQMLVNTGAVKGNNIDEREVVENYLLASPVRSDESHLHREVGETCINIERSGDSVTFAPDASSVNSSLVTITGKLMEQIGLKALTNDFFEKHDGDDSKLSNSPVSGTATGGRDEHVPLENLLEEDEGKSTDSGTSGAYSIDTNMETIDLDDEGKLQETCVDVDMRELFAVSGRVKRFRSIKRTIIDALASRRRKAKEYKQLGILQGEVNYEPDGHVMKSTVPFLDNRSQIEHADDSDWELL</sequence>
<organism evidence="1 2">
    <name type="scientific">Melastoma candidum</name>
    <dbReference type="NCBI Taxonomy" id="119954"/>
    <lineage>
        <taxon>Eukaryota</taxon>
        <taxon>Viridiplantae</taxon>
        <taxon>Streptophyta</taxon>
        <taxon>Embryophyta</taxon>
        <taxon>Tracheophyta</taxon>
        <taxon>Spermatophyta</taxon>
        <taxon>Magnoliopsida</taxon>
        <taxon>eudicotyledons</taxon>
        <taxon>Gunneridae</taxon>
        <taxon>Pentapetalae</taxon>
        <taxon>rosids</taxon>
        <taxon>malvids</taxon>
        <taxon>Myrtales</taxon>
        <taxon>Melastomataceae</taxon>
        <taxon>Melastomatoideae</taxon>
        <taxon>Melastomateae</taxon>
        <taxon>Melastoma</taxon>
    </lineage>
</organism>
<evidence type="ECO:0000313" key="1">
    <source>
        <dbReference type="EMBL" id="KAI4321819.1"/>
    </source>
</evidence>
<proteinExistence type="predicted"/>
<dbReference type="EMBL" id="CM042889">
    <property type="protein sequence ID" value="KAI4321819.1"/>
    <property type="molecule type" value="Genomic_DNA"/>
</dbReference>
<reference evidence="2" key="1">
    <citation type="journal article" date="2023" name="Front. Plant Sci.">
        <title>Chromosomal-level genome assembly of Melastoma candidum provides insights into trichome evolution.</title>
        <authorList>
            <person name="Zhong Y."/>
            <person name="Wu W."/>
            <person name="Sun C."/>
            <person name="Zou P."/>
            <person name="Liu Y."/>
            <person name="Dai S."/>
            <person name="Zhou R."/>
        </authorList>
    </citation>
    <scope>NUCLEOTIDE SEQUENCE [LARGE SCALE GENOMIC DNA]</scope>
</reference>
<comment type="caution">
    <text evidence="1">The sequence shown here is derived from an EMBL/GenBank/DDBJ whole genome shotgun (WGS) entry which is preliminary data.</text>
</comment>
<protein>
    <submittedName>
        <fullName evidence="1">Uncharacterized protein</fullName>
    </submittedName>
</protein>
<name>A0ACB9MEG1_9MYRT</name>
<evidence type="ECO:0000313" key="2">
    <source>
        <dbReference type="Proteomes" id="UP001057402"/>
    </source>
</evidence>
<accession>A0ACB9MEG1</accession>
<gene>
    <name evidence="1" type="ORF">MLD38_035154</name>
</gene>
<dbReference type="Proteomes" id="UP001057402">
    <property type="component" value="Chromosome 10"/>
</dbReference>